<protein>
    <submittedName>
        <fullName evidence="2">AGAP004734-PA, related</fullName>
    </submittedName>
</protein>
<name>U6KIA0_EIMTE</name>
<proteinExistence type="predicted"/>
<feature type="compositionally biased region" description="Polar residues" evidence="1">
    <location>
        <begin position="396"/>
        <end position="408"/>
    </location>
</feature>
<dbReference type="GeneID" id="25255189"/>
<organism evidence="2 3">
    <name type="scientific">Eimeria tenella</name>
    <name type="common">Coccidian parasite</name>
    <dbReference type="NCBI Taxonomy" id="5802"/>
    <lineage>
        <taxon>Eukaryota</taxon>
        <taxon>Sar</taxon>
        <taxon>Alveolata</taxon>
        <taxon>Apicomplexa</taxon>
        <taxon>Conoidasida</taxon>
        <taxon>Coccidia</taxon>
        <taxon>Eucoccidiorida</taxon>
        <taxon>Eimeriorina</taxon>
        <taxon>Eimeriidae</taxon>
        <taxon>Eimeria</taxon>
    </lineage>
</organism>
<dbReference type="OrthoDB" id="10337727at2759"/>
<feature type="region of interest" description="Disordered" evidence="1">
    <location>
        <begin position="466"/>
        <end position="570"/>
    </location>
</feature>
<feature type="compositionally biased region" description="Basic and acidic residues" evidence="1">
    <location>
        <begin position="526"/>
        <end position="535"/>
    </location>
</feature>
<evidence type="ECO:0000313" key="2">
    <source>
        <dbReference type="EMBL" id="CDJ37760.1"/>
    </source>
</evidence>
<gene>
    <name evidence="2" type="ORF">ETH_00030550</name>
</gene>
<feature type="compositionally biased region" description="Polar residues" evidence="1">
    <location>
        <begin position="416"/>
        <end position="432"/>
    </location>
</feature>
<feature type="compositionally biased region" description="Basic residues" evidence="1">
    <location>
        <begin position="808"/>
        <end position="819"/>
    </location>
</feature>
<dbReference type="Proteomes" id="UP000030747">
    <property type="component" value="Unassembled WGS sequence"/>
</dbReference>
<feature type="compositionally biased region" description="Polar residues" evidence="1">
    <location>
        <begin position="542"/>
        <end position="555"/>
    </location>
</feature>
<feature type="compositionally biased region" description="Polar residues" evidence="1">
    <location>
        <begin position="309"/>
        <end position="328"/>
    </location>
</feature>
<feature type="compositionally biased region" description="Basic and acidic residues" evidence="1">
    <location>
        <begin position="855"/>
        <end position="865"/>
    </location>
</feature>
<dbReference type="RefSeq" id="XP_013228598.1">
    <property type="nucleotide sequence ID" value="XM_013373144.1"/>
</dbReference>
<feature type="region of interest" description="Disordered" evidence="1">
    <location>
        <begin position="634"/>
        <end position="681"/>
    </location>
</feature>
<reference evidence="2" key="1">
    <citation type="submission" date="2013-10" db="EMBL/GenBank/DDBJ databases">
        <title>Genomic analysis of the causative agents of coccidiosis in chickens.</title>
        <authorList>
            <person name="Reid A.J."/>
            <person name="Blake D."/>
            <person name="Billington K."/>
            <person name="Browne H."/>
            <person name="Dunn M."/>
            <person name="Hung S."/>
            <person name="Kawahara F."/>
            <person name="Miranda-Saavedra D."/>
            <person name="Mourier T."/>
            <person name="Nagra H."/>
            <person name="Otto T.D."/>
            <person name="Rawlings N."/>
            <person name="Sanchez A."/>
            <person name="Sanders M."/>
            <person name="Subramaniam C."/>
            <person name="Tay Y."/>
            <person name="Dear P."/>
            <person name="Doerig C."/>
            <person name="Gruber A."/>
            <person name="Parkinson J."/>
            <person name="Shirley M."/>
            <person name="Wan K.L."/>
            <person name="Berriman M."/>
            <person name="Tomley F."/>
            <person name="Pain A."/>
        </authorList>
    </citation>
    <scope>NUCLEOTIDE SEQUENCE [LARGE SCALE GENOMIC DNA]</scope>
    <source>
        <strain evidence="2">Houghton</strain>
    </source>
</reference>
<dbReference type="EMBL" id="HG673775">
    <property type="protein sequence ID" value="CDJ37760.1"/>
    <property type="molecule type" value="Genomic_DNA"/>
</dbReference>
<dbReference type="AlphaFoldDB" id="U6KIA0"/>
<accession>U6KIA0</accession>
<evidence type="ECO:0000313" key="3">
    <source>
        <dbReference type="Proteomes" id="UP000030747"/>
    </source>
</evidence>
<feature type="region of interest" description="Disordered" evidence="1">
    <location>
        <begin position="361"/>
        <end position="449"/>
    </location>
</feature>
<feature type="region of interest" description="Disordered" evidence="1">
    <location>
        <begin position="1"/>
        <end position="22"/>
    </location>
</feature>
<dbReference type="VEuPathDB" id="ToxoDB:ETH_00030550"/>
<keyword evidence="3" id="KW-1185">Reference proteome</keyword>
<feature type="compositionally biased region" description="Polar residues" evidence="1">
    <location>
        <begin position="584"/>
        <end position="596"/>
    </location>
</feature>
<feature type="compositionally biased region" description="Basic and acidic residues" evidence="1">
    <location>
        <begin position="560"/>
        <end position="570"/>
    </location>
</feature>
<sequence length="1180" mass="131504">MFLDTSDTLPPLTPMASTGEEQSPAVLVTANLGPQKTQHRPSVGRVNRLRHGSGQSVVSQPSSGLGNPALSSLVHWSALLSVLAVVVVTLGCYRRFSPHAEPQRGIRRLANWGGSWGHGRSALTGIRWAHGPDDDPELSAVLEMCLDMEEENHGLLPLHSTFLPQYRDDDLARQRVAPATHLTPEVETVEAATYFNPDMQAEQLFHGVGATGPSNLSKLGESFQHSQLLPTYMQQPGWLAETSQLHKPHQYGEQSEADQFYELDDLKGPIELSQNNEVKRPGELSERIQLQLLYDLTEPSLFEKPMDLNISNEPTYMTNEGNSNELRKWNTPSHLQQFSQISHSGQVNDPNQQEQLSGPIELTRHSQLRPPRPTVQPGQPNHMYQNSLKRLPNSYPCHSTDPTLQSQEAEPPYEQLGTSQLRQPSNLNQPGQDSHCDQPRQPASQRQAYEQREFEHVAQLGYFNQQEGPCQTPQASPPKQPNLLHSQSPASQPGQPTQLSMTEDSEQPISLTQKSPSQPLNLSRSVDAHHTDQPKGTHYPGRTSQPSPPTQGHKQNQLKHPGERSCSDQEKEFIQVHQASPLVQPNHLHSPSQASRPGQPIPHKETNEIHQPTSPIRATLSIQAQQPYQLRMPGEAQHPHVPTWPGPLTKVHCPSHLSNPRLPNHPPDQEQPNEARSPSRLIRSSEFSNSLVPSYSLEGSFLGLLQRSPVDTEAGDFDVPTWLDPGKNRYKGFFGESGSPLPAPSDRPATVVNSRTVCSSKFSAVPAVDDPEQALRNVVVVTAPSVDPVASNNPQKDSPEEAETSSKKTPRSRARKHRWQFHEYQHSGPSFTGLKRRRPRGTGQKARARVPVELPSKEKVSEAPPRKSSGSEENLGEQPTKKAKQSNDKEDEDGDVLLPLNSVQCVVVDPPEIRSTQPDGAVSQPTEERPSCPAPADSVPAMGSTLFRWNSLEWEEDEEDDFLRNHPFFRLPRLQPGAKVQQFCVTSAFAFPNMVRHPSQTLGYMRTALAGDTLGETEANGVVLAAQRAVSHLFHFHQGGVPEERVANAVFALAHRFLILDSLLCAIEVLGPAMVPHLWWDDLSRSIPSDVHPQHFRHHTESGWHLQELALRLSTAVTELKKGHRLRPKETVNLKRELFCDELSPAAFRKRKWNSWRNDDEDFMKQALSAFCKENKTTFP</sequence>
<feature type="region of interest" description="Disordered" evidence="1">
    <location>
        <begin position="786"/>
        <end position="939"/>
    </location>
</feature>
<feature type="region of interest" description="Disordered" evidence="1">
    <location>
        <begin position="306"/>
        <end position="328"/>
    </location>
</feature>
<feature type="compositionally biased region" description="Polar residues" evidence="1">
    <location>
        <begin position="376"/>
        <end position="388"/>
    </location>
</feature>
<reference evidence="2" key="2">
    <citation type="submission" date="2013-10" db="EMBL/GenBank/DDBJ databases">
        <authorList>
            <person name="Aslett M."/>
        </authorList>
    </citation>
    <scope>NUCLEOTIDE SEQUENCE [LARGE SCALE GENOMIC DNA]</scope>
    <source>
        <strain evidence="2">Houghton</strain>
    </source>
</reference>
<evidence type="ECO:0000256" key="1">
    <source>
        <dbReference type="SAM" id="MobiDB-lite"/>
    </source>
</evidence>
<feature type="compositionally biased region" description="Polar residues" evidence="1">
    <location>
        <begin position="483"/>
        <end position="524"/>
    </location>
</feature>
<feature type="region of interest" description="Disordered" evidence="1">
    <location>
        <begin position="584"/>
        <end position="609"/>
    </location>
</feature>
<dbReference type="VEuPathDB" id="ToxoDB:ETH2_0952100"/>